<dbReference type="HOGENOM" id="CLU_2245416_0_0_11"/>
<evidence type="ECO:0000313" key="1">
    <source>
        <dbReference type="EMBL" id="AGS33616.1"/>
    </source>
</evidence>
<evidence type="ECO:0000313" key="2">
    <source>
        <dbReference type="Proteomes" id="UP000015388"/>
    </source>
</evidence>
<name>S5TFC2_9CORY</name>
<protein>
    <submittedName>
        <fullName evidence="1">Insertion element membrane protein</fullName>
    </submittedName>
</protein>
<gene>
    <name evidence="1" type="ORF">B841_00665</name>
</gene>
<accession>S5TFC2</accession>
<organism evidence="1 2">
    <name type="scientific">Corynebacterium maris DSM 45190</name>
    <dbReference type="NCBI Taxonomy" id="1224163"/>
    <lineage>
        <taxon>Bacteria</taxon>
        <taxon>Bacillati</taxon>
        <taxon>Actinomycetota</taxon>
        <taxon>Actinomycetes</taxon>
        <taxon>Mycobacteriales</taxon>
        <taxon>Corynebacteriaceae</taxon>
        <taxon>Corynebacterium</taxon>
    </lineage>
</organism>
<dbReference type="Proteomes" id="UP000015388">
    <property type="component" value="Chromosome"/>
</dbReference>
<dbReference type="KEGG" id="cmd:B841_00665"/>
<proteinExistence type="predicted"/>
<sequence length="104" mass="11034">MVPATAGPLDVVIGKPTHHACAMPAADGKISDKFLSHDKVQSRKVFVDLQDHRTVLVAVDQPAPIGALSLSGAWRGRFSTRIAIVFIPLISTGDYACASVLPSR</sequence>
<reference evidence="1 2" key="1">
    <citation type="submission" date="2012-11" db="EMBL/GenBank/DDBJ databases">
        <title>The complete genome sequence of Corynebacterium maris Coryn-1 (=DSM 45190).</title>
        <authorList>
            <person name="Schaffert L."/>
            <person name="Albersmeier A."/>
            <person name="Kalinowski J."/>
            <person name="Ruckert C."/>
        </authorList>
    </citation>
    <scope>NUCLEOTIDE SEQUENCE [LARGE SCALE GENOMIC DNA]</scope>
    <source>
        <strain evidence="2">Coryn-1</strain>
    </source>
</reference>
<dbReference type="AlphaFoldDB" id="S5TFC2"/>
<keyword evidence="2" id="KW-1185">Reference proteome</keyword>
<dbReference type="EMBL" id="CP003924">
    <property type="protein sequence ID" value="AGS33616.1"/>
    <property type="molecule type" value="Genomic_DNA"/>
</dbReference>